<gene>
    <name evidence="1" type="ORF">IEQ34_008762</name>
</gene>
<evidence type="ECO:0000313" key="2">
    <source>
        <dbReference type="Proteomes" id="UP000775213"/>
    </source>
</evidence>
<comment type="caution">
    <text evidence="1">The sequence shown here is derived from an EMBL/GenBank/DDBJ whole genome shotgun (WGS) entry which is preliminary data.</text>
</comment>
<dbReference type="EMBL" id="JAGFBR010000009">
    <property type="protein sequence ID" value="KAH0461187.1"/>
    <property type="molecule type" value="Genomic_DNA"/>
</dbReference>
<proteinExistence type="predicted"/>
<dbReference type="AlphaFoldDB" id="A0AAV7GXI2"/>
<organism evidence="1 2">
    <name type="scientific">Dendrobium chrysotoxum</name>
    <name type="common">Orchid</name>
    <dbReference type="NCBI Taxonomy" id="161865"/>
    <lineage>
        <taxon>Eukaryota</taxon>
        <taxon>Viridiplantae</taxon>
        <taxon>Streptophyta</taxon>
        <taxon>Embryophyta</taxon>
        <taxon>Tracheophyta</taxon>
        <taxon>Spermatophyta</taxon>
        <taxon>Magnoliopsida</taxon>
        <taxon>Liliopsida</taxon>
        <taxon>Asparagales</taxon>
        <taxon>Orchidaceae</taxon>
        <taxon>Epidendroideae</taxon>
        <taxon>Malaxideae</taxon>
        <taxon>Dendrobiinae</taxon>
        <taxon>Dendrobium</taxon>
    </lineage>
</organism>
<keyword evidence="2" id="KW-1185">Reference proteome</keyword>
<reference evidence="1 2" key="1">
    <citation type="journal article" date="2021" name="Hortic Res">
        <title>Chromosome-scale assembly of the Dendrobium chrysotoxum genome enhances the understanding of orchid evolution.</title>
        <authorList>
            <person name="Zhang Y."/>
            <person name="Zhang G.Q."/>
            <person name="Zhang D."/>
            <person name="Liu X.D."/>
            <person name="Xu X.Y."/>
            <person name="Sun W.H."/>
            <person name="Yu X."/>
            <person name="Zhu X."/>
            <person name="Wang Z.W."/>
            <person name="Zhao X."/>
            <person name="Zhong W.Y."/>
            <person name="Chen H."/>
            <person name="Yin W.L."/>
            <person name="Huang T."/>
            <person name="Niu S.C."/>
            <person name="Liu Z.J."/>
        </authorList>
    </citation>
    <scope>NUCLEOTIDE SEQUENCE [LARGE SCALE GENOMIC DNA]</scope>
    <source>
        <strain evidence="1">Lindl</strain>
    </source>
</reference>
<accession>A0AAV7GXI2</accession>
<name>A0AAV7GXI2_DENCH</name>
<dbReference type="Proteomes" id="UP000775213">
    <property type="component" value="Unassembled WGS sequence"/>
</dbReference>
<sequence length="185" mass="21818">MYIPKVTFHCGASTFRNICDDLKEFFTDELKFSADDVALLIGLPNTGDLIYWEAEPLTSYTGIQIKNEIKNINKSTSPEVIVNMYIKFLLSNLFFPNNNYRTPRRLITIVDNIDKFNSYNWAMSIQSFLVSQFNRLAPKFCFWSTHHFSNLHYLKLGLVSSTRIAIFSFWLYRYLRYSMILMINR</sequence>
<evidence type="ECO:0000313" key="1">
    <source>
        <dbReference type="EMBL" id="KAH0461187.1"/>
    </source>
</evidence>
<protein>
    <submittedName>
        <fullName evidence="1">Uncharacterized protein</fullName>
    </submittedName>
</protein>